<evidence type="ECO:0000259" key="1">
    <source>
        <dbReference type="Pfam" id="PF01402"/>
    </source>
</evidence>
<dbReference type="SUPFAM" id="SSF47598">
    <property type="entry name" value="Ribbon-helix-helix"/>
    <property type="match status" value="1"/>
</dbReference>
<proteinExistence type="predicted"/>
<evidence type="ECO:0000313" key="2">
    <source>
        <dbReference type="EMBL" id="RUR77473.1"/>
    </source>
</evidence>
<organism evidence="2 3">
    <name type="scientific">Chlorogloeopsis fritschii PCC 6912</name>
    <dbReference type="NCBI Taxonomy" id="211165"/>
    <lineage>
        <taxon>Bacteria</taxon>
        <taxon>Bacillati</taxon>
        <taxon>Cyanobacteriota</taxon>
        <taxon>Cyanophyceae</taxon>
        <taxon>Nostocales</taxon>
        <taxon>Chlorogloeopsidaceae</taxon>
        <taxon>Chlorogloeopsis</taxon>
    </lineage>
</organism>
<protein>
    <recommendedName>
        <fullName evidence="1">Ribbon-helix-helix protein CopG domain-containing protein</fullName>
    </recommendedName>
</protein>
<dbReference type="AlphaFoldDB" id="A0A433N7A2"/>
<evidence type="ECO:0000313" key="3">
    <source>
        <dbReference type="Proteomes" id="UP000268857"/>
    </source>
</evidence>
<dbReference type="InterPro" id="IPR013321">
    <property type="entry name" value="Arc_rbn_hlx_hlx"/>
</dbReference>
<reference evidence="2 3" key="1">
    <citation type="journal article" date="2019" name="Genome Biol. Evol.">
        <title>Day and night: Metabolic profiles and evolutionary relationships of six axenic non-marine cyanobacteria.</title>
        <authorList>
            <person name="Will S.E."/>
            <person name="Henke P."/>
            <person name="Boedeker C."/>
            <person name="Huang S."/>
            <person name="Brinkmann H."/>
            <person name="Rohde M."/>
            <person name="Jarek M."/>
            <person name="Friedl T."/>
            <person name="Seufert S."/>
            <person name="Schumacher M."/>
            <person name="Overmann J."/>
            <person name="Neumann-Schaal M."/>
            <person name="Petersen J."/>
        </authorList>
    </citation>
    <scope>NUCLEOTIDE SEQUENCE [LARGE SCALE GENOMIC DNA]</scope>
    <source>
        <strain evidence="2 3">PCC 6912</strain>
    </source>
</reference>
<dbReference type="GO" id="GO:0006355">
    <property type="term" value="P:regulation of DNA-templated transcription"/>
    <property type="evidence" value="ECO:0007669"/>
    <property type="project" value="InterPro"/>
</dbReference>
<dbReference type="Pfam" id="PF01402">
    <property type="entry name" value="RHH_1"/>
    <property type="match status" value="1"/>
</dbReference>
<accession>A0A433N7A2</accession>
<dbReference type="EMBL" id="RSCJ01000017">
    <property type="protein sequence ID" value="RUR77473.1"/>
    <property type="molecule type" value="Genomic_DNA"/>
</dbReference>
<dbReference type="InterPro" id="IPR010985">
    <property type="entry name" value="Ribbon_hlx_hlx"/>
</dbReference>
<name>A0A433N7A2_CHLFR</name>
<dbReference type="Proteomes" id="UP000268857">
    <property type="component" value="Unassembled WGS sequence"/>
</dbReference>
<sequence>MSNIQILYSINPYICMTTRIDIRLPEQELEILKNYCQQENRTQTEVIREFIRSLKKKIKKP</sequence>
<feature type="domain" description="Ribbon-helix-helix protein CopG" evidence="1">
    <location>
        <begin position="19"/>
        <end position="56"/>
    </location>
</feature>
<gene>
    <name evidence="2" type="ORF">PCC6912_38640</name>
</gene>
<keyword evidence="3" id="KW-1185">Reference proteome</keyword>
<dbReference type="InterPro" id="IPR002145">
    <property type="entry name" value="CopG"/>
</dbReference>
<comment type="caution">
    <text evidence="2">The sequence shown here is derived from an EMBL/GenBank/DDBJ whole genome shotgun (WGS) entry which is preliminary data.</text>
</comment>
<dbReference type="Gene3D" id="1.10.1220.10">
    <property type="entry name" value="Met repressor-like"/>
    <property type="match status" value="1"/>
</dbReference>